<dbReference type="GO" id="GO:0006189">
    <property type="term" value="P:'de novo' IMP biosynthetic process"/>
    <property type="evidence" value="ECO:0007669"/>
    <property type="project" value="TreeGrafter"/>
</dbReference>
<dbReference type="GO" id="GO:0005829">
    <property type="term" value="C:cytosol"/>
    <property type="evidence" value="ECO:0007669"/>
    <property type="project" value="TreeGrafter"/>
</dbReference>
<dbReference type="InterPro" id="IPR002376">
    <property type="entry name" value="Formyl_transf_N"/>
</dbReference>
<organism evidence="6 7">
    <name type="scientific">Rhizobium subbaraonis</name>
    <dbReference type="NCBI Taxonomy" id="908946"/>
    <lineage>
        <taxon>Bacteria</taxon>
        <taxon>Pseudomonadati</taxon>
        <taxon>Pseudomonadota</taxon>
        <taxon>Alphaproteobacteria</taxon>
        <taxon>Hyphomicrobiales</taxon>
        <taxon>Rhizobiaceae</taxon>
        <taxon>Rhizobium/Agrobacterium group</taxon>
        <taxon>Rhizobium</taxon>
    </lineage>
</organism>
<dbReference type="Proteomes" id="UP000219167">
    <property type="component" value="Unassembled WGS sequence"/>
</dbReference>
<evidence type="ECO:0000313" key="6">
    <source>
        <dbReference type="EMBL" id="SOC42903.1"/>
    </source>
</evidence>
<evidence type="ECO:0000256" key="2">
    <source>
        <dbReference type="ARBA" id="ARBA00012254"/>
    </source>
</evidence>
<dbReference type="InterPro" id="IPR036477">
    <property type="entry name" value="Formyl_transf_N_sf"/>
</dbReference>
<dbReference type="CDD" id="cd08653">
    <property type="entry name" value="FMT_core_like_3"/>
    <property type="match status" value="1"/>
</dbReference>
<keyword evidence="3 6" id="KW-0808">Transferase</keyword>
<protein>
    <recommendedName>
        <fullName evidence="2">phosphoribosylglycinamide formyltransferase 1</fullName>
        <ecNumber evidence="2">2.1.2.2</ecNumber>
    </recommendedName>
</protein>
<keyword evidence="7" id="KW-1185">Reference proteome</keyword>
<evidence type="ECO:0000259" key="5">
    <source>
        <dbReference type="Pfam" id="PF00551"/>
    </source>
</evidence>
<evidence type="ECO:0000256" key="1">
    <source>
        <dbReference type="ARBA" id="ARBA00005054"/>
    </source>
</evidence>
<dbReference type="SUPFAM" id="SSF53328">
    <property type="entry name" value="Formyltransferase"/>
    <property type="match status" value="1"/>
</dbReference>
<dbReference type="PANTHER" id="PTHR43369:SF2">
    <property type="entry name" value="PHOSPHORIBOSYLGLYCINAMIDE FORMYLTRANSFERASE"/>
    <property type="match status" value="1"/>
</dbReference>
<comment type="pathway">
    <text evidence="1">Purine metabolism; IMP biosynthesis via de novo pathway; N(2)-formyl-N(1)-(5-phospho-D-ribosyl)glycinamide from N(1)-(5-phospho-D-ribosyl)glycinamide (10-formyl THF route): step 1/1.</text>
</comment>
<accession>A0A285UMA9</accession>
<sequence length="288" mass="32152">MTDMIINEKRAEPLTNAERDELISSPPLVFSEEAGPRVVVLTQGGPNPEILVNTLKRHFSNLVVIEEQPESKQQMLRQKARRFGWGTALGQAATMAVSKFGKPLARRRANEIVRQFHVDTRPDPTIRRIVVDSANGAEFRRLIGELKPAVLFLVSCRMLKPATLEAVGCPVLNFHAGINPQYRGQQGGYWARVMRDERNFGATVHLVDAGVDTGGVIYQVRVTPSRKDTMHTYPLLLTAAGTNIAVRAVGAALSGKLSPQKMTKKPSRQWYHPTVWKWLWIGVSRGIW</sequence>
<dbReference type="EMBL" id="OBQD01000010">
    <property type="protein sequence ID" value="SOC42903.1"/>
    <property type="molecule type" value="Genomic_DNA"/>
</dbReference>
<dbReference type="GO" id="GO:0004644">
    <property type="term" value="F:phosphoribosylglycinamide formyltransferase activity"/>
    <property type="evidence" value="ECO:0007669"/>
    <property type="project" value="UniProtKB-EC"/>
</dbReference>
<evidence type="ECO:0000256" key="3">
    <source>
        <dbReference type="ARBA" id="ARBA00022679"/>
    </source>
</evidence>
<dbReference type="Gene3D" id="3.40.50.170">
    <property type="entry name" value="Formyl transferase, N-terminal domain"/>
    <property type="match status" value="1"/>
</dbReference>
<feature type="domain" description="Formyl transferase N-terminal" evidence="5">
    <location>
        <begin position="77"/>
        <end position="247"/>
    </location>
</feature>
<gene>
    <name evidence="6" type="ORF">SAMN05892877_110205</name>
</gene>
<evidence type="ECO:0000313" key="7">
    <source>
        <dbReference type="Proteomes" id="UP000219167"/>
    </source>
</evidence>
<evidence type="ECO:0000256" key="4">
    <source>
        <dbReference type="ARBA" id="ARBA00022755"/>
    </source>
</evidence>
<dbReference type="AlphaFoldDB" id="A0A285UMA9"/>
<dbReference type="EC" id="2.1.2.2" evidence="2"/>
<reference evidence="6 7" key="1">
    <citation type="submission" date="2017-08" db="EMBL/GenBank/DDBJ databases">
        <authorList>
            <person name="de Groot N.N."/>
        </authorList>
    </citation>
    <scope>NUCLEOTIDE SEQUENCE [LARGE SCALE GENOMIC DNA]</scope>
    <source>
        <strain evidence="6 7">JC85</strain>
    </source>
</reference>
<dbReference type="Pfam" id="PF00551">
    <property type="entry name" value="Formyl_trans_N"/>
    <property type="match status" value="1"/>
</dbReference>
<proteinExistence type="predicted"/>
<name>A0A285UMA9_9HYPH</name>
<dbReference type="PANTHER" id="PTHR43369">
    <property type="entry name" value="PHOSPHORIBOSYLGLYCINAMIDE FORMYLTRANSFERASE"/>
    <property type="match status" value="1"/>
</dbReference>
<keyword evidence="4" id="KW-0658">Purine biosynthesis</keyword>